<proteinExistence type="predicted"/>
<gene>
    <name evidence="1" type="ORF">LNV07_04900</name>
</gene>
<dbReference type="InterPro" id="IPR010260">
    <property type="entry name" value="AlpA"/>
</dbReference>
<sequence length="79" mass="8611">MNAPLTQDNHGKSSQPLHVLQLQDALLKMQTVTQAAGISPATVYRGVAAGTFPQPVRMGKRCTRWRAADVRAWIQAQVA</sequence>
<dbReference type="Pfam" id="PF05930">
    <property type="entry name" value="Phage_AlpA"/>
    <property type="match status" value="1"/>
</dbReference>
<dbReference type="EMBL" id="JAJIRN010000002">
    <property type="protein sequence ID" value="MCV2367432.1"/>
    <property type="molecule type" value="Genomic_DNA"/>
</dbReference>
<keyword evidence="2" id="KW-1185">Reference proteome</keyword>
<dbReference type="Proteomes" id="UP001209701">
    <property type="component" value="Unassembled WGS sequence"/>
</dbReference>
<name>A0ABT2YAU6_9BURK</name>
<reference evidence="1 2" key="1">
    <citation type="submission" date="2021-11" db="EMBL/GenBank/DDBJ databases">
        <authorList>
            <person name="Liang Q."/>
            <person name="Mou H."/>
            <person name="Liu Z."/>
        </authorList>
    </citation>
    <scope>NUCLEOTIDE SEQUENCE [LARGE SCALE GENOMIC DNA]</scope>
    <source>
        <strain evidence="1 2">CHU3</strain>
    </source>
</reference>
<evidence type="ECO:0000313" key="2">
    <source>
        <dbReference type="Proteomes" id="UP001209701"/>
    </source>
</evidence>
<protein>
    <submittedName>
        <fullName evidence="1">AlpA family phage regulatory protein</fullName>
    </submittedName>
</protein>
<evidence type="ECO:0000313" key="1">
    <source>
        <dbReference type="EMBL" id="MCV2367432.1"/>
    </source>
</evidence>
<dbReference type="Gene3D" id="1.10.238.160">
    <property type="match status" value="1"/>
</dbReference>
<accession>A0ABT2YAU6</accession>
<dbReference type="RefSeq" id="WP_263570056.1">
    <property type="nucleotide sequence ID" value="NZ_JAJIRN010000002.1"/>
</dbReference>
<comment type="caution">
    <text evidence="1">The sequence shown here is derived from an EMBL/GenBank/DDBJ whole genome shotgun (WGS) entry which is preliminary data.</text>
</comment>
<organism evidence="1 2">
    <name type="scientific">Roseateles oligotrophus</name>
    <dbReference type="NCBI Taxonomy" id="1769250"/>
    <lineage>
        <taxon>Bacteria</taxon>
        <taxon>Pseudomonadati</taxon>
        <taxon>Pseudomonadota</taxon>
        <taxon>Betaproteobacteria</taxon>
        <taxon>Burkholderiales</taxon>
        <taxon>Sphaerotilaceae</taxon>
        <taxon>Roseateles</taxon>
    </lineage>
</organism>